<protein>
    <submittedName>
        <fullName evidence="1">Uncharacterized protein</fullName>
    </submittedName>
</protein>
<comment type="caution">
    <text evidence="1">The sequence shown here is derived from an EMBL/GenBank/DDBJ whole genome shotgun (WGS) entry which is preliminary data.</text>
</comment>
<dbReference type="PATRIC" id="fig|1423.173.peg.2778"/>
<gene>
    <name evidence="1" type="ORF">SC09_Contig25orf00482</name>
</gene>
<sequence>MPPDSGFFYVWLCKQRGIGQTAGTLYENISVFTYHSGV</sequence>
<name>A0A0D1L4N4_BACIU</name>
<reference evidence="1 2" key="1">
    <citation type="submission" date="2014-12" db="EMBL/GenBank/DDBJ databases">
        <title>Comparative genome analysis of Bacillus coagulans HM-08, Clostridium butyricum HM-68, Bacillus subtilis HM-66 and Bacillus licheniformis BL-09.</title>
        <authorList>
            <person name="Zhang H."/>
        </authorList>
    </citation>
    <scope>NUCLEOTIDE SEQUENCE [LARGE SCALE GENOMIC DNA]</scope>
    <source>
        <strain evidence="1 2">HM-66</strain>
    </source>
</reference>
<accession>A0A0D1L4N4</accession>
<evidence type="ECO:0000313" key="2">
    <source>
        <dbReference type="Proteomes" id="UP000032247"/>
    </source>
</evidence>
<evidence type="ECO:0000313" key="1">
    <source>
        <dbReference type="EMBL" id="KIU10666.1"/>
    </source>
</evidence>
<proteinExistence type="predicted"/>
<dbReference type="Proteomes" id="UP000032247">
    <property type="component" value="Unassembled WGS sequence"/>
</dbReference>
<dbReference type="AlphaFoldDB" id="A0A0D1L4N4"/>
<dbReference type="EMBL" id="JXBC01000004">
    <property type="protein sequence ID" value="KIU10666.1"/>
    <property type="molecule type" value="Genomic_DNA"/>
</dbReference>
<organism evidence="1 2">
    <name type="scientific">Bacillus subtilis</name>
    <dbReference type="NCBI Taxonomy" id="1423"/>
    <lineage>
        <taxon>Bacteria</taxon>
        <taxon>Bacillati</taxon>
        <taxon>Bacillota</taxon>
        <taxon>Bacilli</taxon>
        <taxon>Bacillales</taxon>
        <taxon>Bacillaceae</taxon>
        <taxon>Bacillus</taxon>
    </lineage>
</organism>